<feature type="domain" description="Rab-GAP TBC" evidence="1">
    <location>
        <begin position="1"/>
        <end position="147"/>
    </location>
</feature>
<dbReference type="EMBL" id="JH993147">
    <property type="protein sequence ID" value="EKX33299.1"/>
    <property type="molecule type" value="Genomic_DNA"/>
</dbReference>
<dbReference type="PANTHER" id="PTHR47219:SF20">
    <property type="entry name" value="TBC1 DOMAIN FAMILY MEMBER 2B"/>
    <property type="match status" value="1"/>
</dbReference>
<dbReference type="SUPFAM" id="SSF47923">
    <property type="entry name" value="Ypt/Rab-GAP domain of gyp1p"/>
    <property type="match status" value="2"/>
</dbReference>
<dbReference type="PROSITE" id="PS50086">
    <property type="entry name" value="TBC_RABGAP"/>
    <property type="match status" value="1"/>
</dbReference>
<evidence type="ECO:0000313" key="4">
    <source>
        <dbReference type="Proteomes" id="UP000011087"/>
    </source>
</evidence>
<sequence length="231" mass="26037">QITKDLKRTLPNHDRYKTDEAQSALGRVLRAYSLWHPTIGYCQGMNFVCAILLLIMAEEDAFWLLAAIVEDVLPGFYHPSLIGVNTDTHTLLDLVAIKLPDVWQSLQTLRLDRESLCSVFVSWFMCLFNQLPSESMLRAWDLLLFEGSKTLFRISLALLKLYSKQLSDLATAVEQGLIPHDTAGHEALKVMRGMPSNAIDSNELIMTAAGGLGSMPKTMLYKLRMHNSRRV</sequence>
<dbReference type="SMART" id="SM00164">
    <property type="entry name" value="TBC"/>
    <property type="match status" value="1"/>
</dbReference>
<dbReference type="OrthoDB" id="294251at2759"/>
<dbReference type="GO" id="GO:0005096">
    <property type="term" value="F:GTPase activator activity"/>
    <property type="evidence" value="ECO:0007669"/>
    <property type="project" value="TreeGrafter"/>
</dbReference>
<organism evidence="2">
    <name type="scientific">Guillardia theta (strain CCMP2712)</name>
    <name type="common">Cryptophyte</name>
    <dbReference type="NCBI Taxonomy" id="905079"/>
    <lineage>
        <taxon>Eukaryota</taxon>
        <taxon>Cryptophyceae</taxon>
        <taxon>Pyrenomonadales</taxon>
        <taxon>Geminigeraceae</taxon>
        <taxon>Guillardia</taxon>
    </lineage>
</organism>
<dbReference type="Pfam" id="PF00566">
    <property type="entry name" value="RabGAP-TBC"/>
    <property type="match status" value="1"/>
</dbReference>
<feature type="non-terminal residue" evidence="2">
    <location>
        <position position="231"/>
    </location>
</feature>
<proteinExistence type="predicted"/>
<evidence type="ECO:0000313" key="3">
    <source>
        <dbReference type="EnsemblProtists" id="EKX33299"/>
    </source>
</evidence>
<dbReference type="InterPro" id="IPR000195">
    <property type="entry name" value="Rab-GAP-TBC_dom"/>
</dbReference>
<dbReference type="eggNOG" id="KOG2058">
    <property type="taxonomic scope" value="Eukaryota"/>
</dbReference>
<dbReference type="AlphaFoldDB" id="L1IBM6"/>
<dbReference type="STRING" id="905079.L1IBM6"/>
<dbReference type="EnsemblProtists" id="EKX33299">
    <property type="protein sequence ID" value="EKX33299"/>
    <property type="gene ID" value="GUITHDRAFT_58412"/>
</dbReference>
<dbReference type="InterPro" id="IPR035969">
    <property type="entry name" value="Rab-GAP_TBC_sf"/>
</dbReference>
<dbReference type="KEGG" id="gtt:GUITHDRAFT_58412"/>
<reference evidence="2 4" key="1">
    <citation type="journal article" date="2012" name="Nature">
        <title>Algal genomes reveal evolutionary mosaicism and the fate of nucleomorphs.</title>
        <authorList>
            <consortium name="DOE Joint Genome Institute"/>
            <person name="Curtis B.A."/>
            <person name="Tanifuji G."/>
            <person name="Burki F."/>
            <person name="Gruber A."/>
            <person name="Irimia M."/>
            <person name="Maruyama S."/>
            <person name="Arias M.C."/>
            <person name="Ball S.G."/>
            <person name="Gile G.H."/>
            <person name="Hirakawa Y."/>
            <person name="Hopkins J.F."/>
            <person name="Kuo A."/>
            <person name="Rensing S.A."/>
            <person name="Schmutz J."/>
            <person name="Symeonidi A."/>
            <person name="Elias M."/>
            <person name="Eveleigh R.J."/>
            <person name="Herman E.K."/>
            <person name="Klute M.J."/>
            <person name="Nakayama T."/>
            <person name="Obornik M."/>
            <person name="Reyes-Prieto A."/>
            <person name="Armbrust E.V."/>
            <person name="Aves S.J."/>
            <person name="Beiko R.G."/>
            <person name="Coutinho P."/>
            <person name="Dacks J.B."/>
            <person name="Durnford D.G."/>
            <person name="Fast N.M."/>
            <person name="Green B.R."/>
            <person name="Grisdale C.J."/>
            <person name="Hempel F."/>
            <person name="Henrissat B."/>
            <person name="Hoppner M.P."/>
            <person name="Ishida K."/>
            <person name="Kim E."/>
            <person name="Koreny L."/>
            <person name="Kroth P.G."/>
            <person name="Liu Y."/>
            <person name="Malik S.B."/>
            <person name="Maier U.G."/>
            <person name="McRose D."/>
            <person name="Mock T."/>
            <person name="Neilson J.A."/>
            <person name="Onodera N.T."/>
            <person name="Poole A.M."/>
            <person name="Pritham E.J."/>
            <person name="Richards T.A."/>
            <person name="Rocap G."/>
            <person name="Roy S.W."/>
            <person name="Sarai C."/>
            <person name="Schaack S."/>
            <person name="Shirato S."/>
            <person name="Slamovits C.H."/>
            <person name="Spencer D.F."/>
            <person name="Suzuki S."/>
            <person name="Worden A.Z."/>
            <person name="Zauner S."/>
            <person name="Barry K."/>
            <person name="Bell C."/>
            <person name="Bharti A.K."/>
            <person name="Crow J.A."/>
            <person name="Grimwood J."/>
            <person name="Kramer R."/>
            <person name="Lindquist E."/>
            <person name="Lucas S."/>
            <person name="Salamov A."/>
            <person name="McFadden G.I."/>
            <person name="Lane C.E."/>
            <person name="Keeling P.J."/>
            <person name="Gray M.W."/>
            <person name="Grigoriev I.V."/>
            <person name="Archibald J.M."/>
        </authorList>
    </citation>
    <scope>NUCLEOTIDE SEQUENCE</scope>
    <source>
        <strain evidence="2 4">CCMP2712</strain>
    </source>
</reference>
<gene>
    <name evidence="2" type="ORF">GUITHDRAFT_58412</name>
</gene>
<name>L1IBM6_GUITC</name>
<dbReference type="Gene3D" id="1.10.472.80">
    <property type="entry name" value="Ypt/Rab-GAP domain of gyp1p, domain 3"/>
    <property type="match status" value="1"/>
</dbReference>
<dbReference type="PaxDb" id="55529-EKX33299"/>
<keyword evidence="4" id="KW-1185">Reference proteome</keyword>
<dbReference type="Proteomes" id="UP000011087">
    <property type="component" value="Unassembled WGS sequence"/>
</dbReference>
<dbReference type="PANTHER" id="PTHR47219">
    <property type="entry name" value="RAB GTPASE-ACTIVATING PROTEIN 1-LIKE"/>
    <property type="match status" value="1"/>
</dbReference>
<dbReference type="RefSeq" id="XP_005820279.1">
    <property type="nucleotide sequence ID" value="XM_005820222.1"/>
</dbReference>
<reference evidence="4" key="2">
    <citation type="submission" date="2012-11" db="EMBL/GenBank/DDBJ databases">
        <authorList>
            <person name="Kuo A."/>
            <person name="Curtis B.A."/>
            <person name="Tanifuji G."/>
            <person name="Burki F."/>
            <person name="Gruber A."/>
            <person name="Irimia M."/>
            <person name="Maruyama S."/>
            <person name="Arias M.C."/>
            <person name="Ball S.G."/>
            <person name="Gile G.H."/>
            <person name="Hirakawa Y."/>
            <person name="Hopkins J.F."/>
            <person name="Rensing S.A."/>
            <person name="Schmutz J."/>
            <person name="Symeonidi A."/>
            <person name="Elias M."/>
            <person name="Eveleigh R.J."/>
            <person name="Herman E.K."/>
            <person name="Klute M.J."/>
            <person name="Nakayama T."/>
            <person name="Obornik M."/>
            <person name="Reyes-Prieto A."/>
            <person name="Armbrust E.V."/>
            <person name="Aves S.J."/>
            <person name="Beiko R.G."/>
            <person name="Coutinho P."/>
            <person name="Dacks J.B."/>
            <person name="Durnford D.G."/>
            <person name="Fast N.M."/>
            <person name="Green B.R."/>
            <person name="Grisdale C."/>
            <person name="Hempe F."/>
            <person name="Henrissat B."/>
            <person name="Hoppner M.P."/>
            <person name="Ishida K.-I."/>
            <person name="Kim E."/>
            <person name="Koreny L."/>
            <person name="Kroth P.G."/>
            <person name="Liu Y."/>
            <person name="Malik S.-B."/>
            <person name="Maier U.G."/>
            <person name="McRose D."/>
            <person name="Mock T."/>
            <person name="Neilson J.A."/>
            <person name="Onodera N.T."/>
            <person name="Poole A.M."/>
            <person name="Pritham E.J."/>
            <person name="Richards T.A."/>
            <person name="Rocap G."/>
            <person name="Roy S.W."/>
            <person name="Sarai C."/>
            <person name="Schaack S."/>
            <person name="Shirato S."/>
            <person name="Slamovits C.H."/>
            <person name="Spencer D.F."/>
            <person name="Suzuki S."/>
            <person name="Worden A.Z."/>
            <person name="Zauner S."/>
            <person name="Barry K."/>
            <person name="Bell C."/>
            <person name="Bharti A.K."/>
            <person name="Crow J.A."/>
            <person name="Grimwood J."/>
            <person name="Kramer R."/>
            <person name="Lindquist E."/>
            <person name="Lucas S."/>
            <person name="Salamov A."/>
            <person name="McFadden G.I."/>
            <person name="Lane C.E."/>
            <person name="Keeling P.J."/>
            <person name="Gray M.W."/>
            <person name="Grigoriev I.V."/>
            <person name="Archibald J.M."/>
        </authorList>
    </citation>
    <scope>NUCLEOTIDE SEQUENCE</scope>
    <source>
        <strain evidence="4">CCMP2712</strain>
    </source>
</reference>
<reference evidence="3" key="3">
    <citation type="submission" date="2016-03" db="UniProtKB">
        <authorList>
            <consortium name="EnsemblProtists"/>
        </authorList>
    </citation>
    <scope>IDENTIFICATION</scope>
</reference>
<dbReference type="FunFam" id="1.10.8.270:FF:000026">
    <property type="entry name" value="TBC (Tre-2/Bub2/Cdc16) domain family"/>
    <property type="match status" value="1"/>
</dbReference>
<dbReference type="HOGENOM" id="CLU_1202547_0_0_1"/>
<evidence type="ECO:0000313" key="2">
    <source>
        <dbReference type="EMBL" id="EKX33299.1"/>
    </source>
</evidence>
<dbReference type="InterPro" id="IPR050302">
    <property type="entry name" value="Rab_GAP_TBC_domain"/>
</dbReference>
<dbReference type="GeneID" id="17290036"/>
<feature type="non-terminal residue" evidence="2">
    <location>
        <position position="1"/>
    </location>
</feature>
<dbReference type="Gene3D" id="1.10.8.270">
    <property type="entry name" value="putative rabgap domain of human tbc1 domain family member 14 like domains"/>
    <property type="match status" value="1"/>
</dbReference>
<evidence type="ECO:0000259" key="1">
    <source>
        <dbReference type="PROSITE" id="PS50086"/>
    </source>
</evidence>
<dbReference type="GO" id="GO:0031267">
    <property type="term" value="F:small GTPase binding"/>
    <property type="evidence" value="ECO:0007669"/>
    <property type="project" value="TreeGrafter"/>
</dbReference>
<protein>
    <recommendedName>
        <fullName evidence="1">Rab-GAP TBC domain-containing protein</fullName>
    </recommendedName>
</protein>
<dbReference type="OMA" id="HESYEEM"/>
<accession>L1IBM6</accession>